<dbReference type="Gene3D" id="3.90.180.10">
    <property type="entry name" value="Medium-chain alcohol dehydrogenases, catalytic domain"/>
    <property type="match status" value="1"/>
</dbReference>
<feature type="domain" description="Heterokaryon incompatibility" evidence="5">
    <location>
        <begin position="144"/>
        <end position="221"/>
    </location>
</feature>
<dbReference type="PANTHER" id="PTHR42940">
    <property type="entry name" value="ALCOHOL DEHYDROGENASE 1-RELATED"/>
    <property type="match status" value="1"/>
</dbReference>
<evidence type="ECO:0000313" key="7">
    <source>
        <dbReference type="EMBL" id="KAF4631812.1"/>
    </source>
</evidence>
<dbReference type="GO" id="GO:0004022">
    <property type="term" value="F:alcohol dehydrogenase (NAD+) activity"/>
    <property type="evidence" value="ECO:0007669"/>
    <property type="project" value="TreeGrafter"/>
</dbReference>
<keyword evidence="3" id="KW-0862">Zinc</keyword>
<evidence type="ECO:0000256" key="2">
    <source>
        <dbReference type="ARBA" id="ARBA00022723"/>
    </source>
</evidence>
<dbReference type="EMBL" id="JAAMPI010000408">
    <property type="protein sequence ID" value="KAF4631812.1"/>
    <property type="molecule type" value="Genomic_DNA"/>
</dbReference>
<dbReference type="Pfam" id="PF08240">
    <property type="entry name" value="ADH_N"/>
    <property type="match status" value="1"/>
</dbReference>
<dbReference type="Proteomes" id="UP000566819">
    <property type="component" value="Unassembled WGS sequence"/>
</dbReference>
<organism evidence="7 8">
    <name type="scientific">Cudoniella acicularis</name>
    <dbReference type="NCBI Taxonomy" id="354080"/>
    <lineage>
        <taxon>Eukaryota</taxon>
        <taxon>Fungi</taxon>
        <taxon>Dikarya</taxon>
        <taxon>Ascomycota</taxon>
        <taxon>Pezizomycotina</taxon>
        <taxon>Leotiomycetes</taxon>
        <taxon>Helotiales</taxon>
        <taxon>Tricladiaceae</taxon>
        <taxon>Cudoniella</taxon>
    </lineage>
</organism>
<dbReference type="InterPro" id="IPR010730">
    <property type="entry name" value="HET"/>
</dbReference>
<comment type="caution">
    <text evidence="7">The sequence shown here is derived from an EMBL/GenBank/DDBJ whole genome shotgun (WGS) entry which is preliminary data.</text>
</comment>
<name>A0A8H4W2Z5_9HELO</name>
<protein>
    <recommendedName>
        <fullName evidence="9">Heterokaryon incompatibility domain-containing protein</fullName>
    </recommendedName>
</protein>
<dbReference type="GO" id="GO:0046872">
    <property type="term" value="F:metal ion binding"/>
    <property type="evidence" value="ECO:0007669"/>
    <property type="project" value="UniProtKB-KW"/>
</dbReference>
<keyword evidence="2" id="KW-0479">Metal-binding</keyword>
<gene>
    <name evidence="7" type="ORF">G7Y89_g6322</name>
</gene>
<dbReference type="InterPro" id="IPR013154">
    <property type="entry name" value="ADH-like_N"/>
</dbReference>
<evidence type="ECO:0008006" key="9">
    <source>
        <dbReference type="Google" id="ProtNLM"/>
    </source>
</evidence>
<dbReference type="GO" id="GO:0005737">
    <property type="term" value="C:cytoplasm"/>
    <property type="evidence" value="ECO:0007669"/>
    <property type="project" value="TreeGrafter"/>
</dbReference>
<evidence type="ECO:0000256" key="1">
    <source>
        <dbReference type="ARBA" id="ARBA00001947"/>
    </source>
</evidence>
<evidence type="ECO:0000259" key="5">
    <source>
        <dbReference type="Pfam" id="PF06985"/>
    </source>
</evidence>
<dbReference type="PANTHER" id="PTHR42940:SF7">
    <property type="entry name" value="ALCOHOL DEHYDROGENASE-LIKE N-TERMINAL DOMAIN-CONTAINING PROTEIN"/>
    <property type="match status" value="1"/>
</dbReference>
<dbReference type="SUPFAM" id="SSF50129">
    <property type="entry name" value="GroES-like"/>
    <property type="match status" value="1"/>
</dbReference>
<keyword evidence="8" id="KW-1185">Reference proteome</keyword>
<reference evidence="7 8" key="1">
    <citation type="submission" date="2020-03" db="EMBL/GenBank/DDBJ databases">
        <title>Draft Genome Sequence of Cudoniella acicularis.</title>
        <authorList>
            <person name="Buettner E."/>
            <person name="Kellner H."/>
        </authorList>
    </citation>
    <scope>NUCLEOTIDE SEQUENCE [LARGE SCALE GENOMIC DNA]</scope>
    <source>
        <strain evidence="7 8">DSM 108380</strain>
    </source>
</reference>
<comment type="cofactor">
    <cofactor evidence="1">
        <name>Zn(2+)</name>
        <dbReference type="ChEBI" id="CHEBI:29105"/>
    </cofactor>
</comment>
<dbReference type="InterPro" id="IPR011032">
    <property type="entry name" value="GroES-like_sf"/>
</dbReference>
<sequence>MPPTLKELPLKEPTEGEILVKILVTGVCHSGSFGNPFPIVPGHELIGNICAIPPSEKRRKIGDRVGGPWHGGHDSICKQCQRGQFQMCRNEAINGVTKDGGYAESKNKTSLYNREGENWWSLSRTFGGPSPTRKLITNGEGSGDPQAFDIGTNLNEALRKFRDEEDIRKCCLWIDAICINQTDNDEKPWQFASMKSIYEQAAEVLAWLGPSIDTDKKAFDMLVDLENRLGETGPDLAAE</sequence>
<dbReference type="OrthoDB" id="256333at2759"/>
<dbReference type="Pfam" id="PF06985">
    <property type="entry name" value="HET"/>
    <property type="match status" value="1"/>
</dbReference>
<accession>A0A8H4W2Z5</accession>
<dbReference type="AlphaFoldDB" id="A0A8H4W2Z5"/>
<keyword evidence="4" id="KW-0560">Oxidoreductase</keyword>
<feature type="domain" description="Alcohol dehydrogenase-like N-terminal" evidence="6">
    <location>
        <begin position="15"/>
        <end position="104"/>
    </location>
</feature>
<evidence type="ECO:0000256" key="4">
    <source>
        <dbReference type="ARBA" id="ARBA00023002"/>
    </source>
</evidence>
<evidence type="ECO:0000259" key="6">
    <source>
        <dbReference type="Pfam" id="PF08240"/>
    </source>
</evidence>
<evidence type="ECO:0000313" key="8">
    <source>
        <dbReference type="Proteomes" id="UP000566819"/>
    </source>
</evidence>
<proteinExistence type="predicted"/>
<evidence type="ECO:0000256" key="3">
    <source>
        <dbReference type="ARBA" id="ARBA00022833"/>
    </source>
</evidence>